<gene>
    <name evidence="2" type="ORF">AKJ57_02775</name>
</gene>
<dbReference type="InterPro" id="IPR014854">
    <property type="entry name" value="Nse4_C"/>
</dbReference>
<comment type="caution">
    <text evidence="2">The sequence shown here is derived from an EMBL/GenBank/DDBJ whole genome shotgun (WGS) entry which is preliminary data.</text>
</comment>
<sequence length="266" mass="31284">MVSKKKKRELMERIIDLAESVENREVDPFEVDVFDFLERLREIFPEAKTPEELLLDIQAILGLTDVISQQEDWIRHKSSLLHFDPMLVTWKVRDLSEKQLAYVLINSWHPTVELECISRPGIEEAINYWDNLAPISERGTELETTETSPEEISREELSEFGFESREDFDEMIEKTWEDLKKNVGEEGQISYWRFIDSDSFQETVKNAWLVSFMVSYGYATIEINPLEEEITLKPREKKETPSERTGTSVPIAITFDDWKRRKKQNA</sequence>
<dbReference type="Pfam" id="PF08743">
    <property type="entry name" value="Nse4_C"/>
    <property type="match status" value="1"/>
</dbReference>
<accession>A0A133U9Z0</accession>
<evidence type="ECO:0000259" key="1">
    <source>
        <dbReference type="Pfam" id="PF08743"/>
    </source>
</evidence>
<name>A0A133U9Z0_9EURY</name>
<evidence type="ECO:0000313" key="3">
    <source>
        <dbReference type="Proteomes" id="UP000070163"/>
    </source>
</evidence>
<keyword evidence="3" id="KW-1185">Reference proteome</keyword>
<proteinExistence type="predicted"/>
<feature type="domain" description="Non-structural maintenance of chromosome element 4 C-terminal" evidence="1">
    <location>
        <begin position="191"/>
        <end position="263"/>
    </location>
</feature>
<dbReference type="AlphaFoldDB" id="A0A133U9Z0"/>
<protein>
    <recommendedName>
        <fullName evidence="1">Non-structural maintenance of chromosome element 4 C-terminal domain-containing protein</fullName>
    </recommendedName>
</protein>
<dbReference type="Proteomes" id="UP000070163">
    <property type="component" value="Unassembled WGS sequence"/>
</dbReference>
<organism evidence="2 3">
    <name type="scientific">candidate division MSBL1 archaeon SCGC-AAA259A05</name>
    <dbReference type="NCBI Taxonomy" id="1698259"/>
    <lineage>
        <taxon>Archaea</taxon>
        <taxon>Methanobacteriati</taxon>
        <taxon>Methanobacteriota</taxon>
        <taxon>candidate division MSBL1</taxon>
    </lineage>
</organism>
<reference evidence="2 3" key="1">
    <citation type="journal article" date="2016" name="Sci. Rep.">
        <title>Metabolic traits of an uncultured archaeal lineage -MSBL1- from brine pools of the Red Sea.</title>
        <authorList>
            <person name="Mwirichia R."/>
            <person name="Alam I."/>
            <person name="Rashid M."/>
            <person name="Vinu M."/>
            <person name="Ba-Alawi W."/>
            <person name="Anthony Kamau A."/>
            <person name="Kamanda Ngugi D."/>
            <person name="Goker M."/>
            <person name="Klenk H.P."/>
            <person name="Bajic V."/>
            <person name="Stingl U."/>
        </authorList>
    </citation>
    <scope>NUCLEOTIDE SEQUENCE [LARGE SCALE GENOMIC DNA]</scope>
    <source>
        <strain evidence="2">SCGC-AAA259A05</strain>
    </source>
</reference>
<evidence type="ECO:0000313" key="2">
    <source>
        <dbReference type="EMBL" id="KXA91015.1"/>
    </source>
</evidence>
<dbReference type="EMBL" id="LHXJ01000025">
    <property type="protein sequence ID" value="KXA91015.1"/>
    <property type="molecule type" value="Genomic_DNA"/>
</dbReference>